<feature type="non-terminal residue" evidence="2">
    <location>
        <position position="1"/>
    </location>
</feature>
<evidence type="ECO:0000313" key="3">
    <source>
        <dbReference type="Proteomes" id="UP001357485"/>
    </source>
</evidence>
<gene>
    <name evidence="2" type="ORF">LTR16_009240</name>
</gene>
<sequence>SSGNRSPPRPKTVHGKKDAEDRGSRSAGRRAPSAVHARSQSVPVVPDLDSKREVGANKFGTWGVGSKGVTEDWNEDFDFPDTQETTGQNDDGEERRVDSGLSMVVPQKIKEQQVNVLANIGMVREWGLIIEELKVLRIRAAALNKLGGQHTNLWKEVDAMVELADQEVEEHTIAPSRSPPSSPGFDFDAFDEPPTQATLNSRAARKQALPVNDDVLTN</sequence>
<comment type="caution">
    <text evidence="2">The sequence shown here is derived from an EMBL/GenBank/DDBJ whole genome shotgun (WGS) entry which is preliminary data.</text>
</comment>
<accession>A0ABR0JTM4</accession>
<evidence type="ECO:0000256" key="1">
    <source>
        <dbReference type="SAM" id="MobiDB-lite"/>
    </source>
</evidence>
<feature type="compositionally biased region" description="Acidic residues" evidence="1">
    <location>
        <begin position="72"/>
        <end position="81"/>
    </location>
</feature>
<feature type="non-terminal residue" evidence="2">
    <location>
        <position position="218"/>
    </location>
</feature>
<keyword evidence="3" id="KW-1185">Reference proteome</keyword>
<dbReference type="Proteomes" id="UP001357485">
    <property type="component" value="Unassembled WGS sequence"/>
</dbReference>
<dbReference type="EMBL" id="JAVRRA010026989">
    <property type="protein sequence ID" value="KAK5071423.1"/>
    <property type="molecule type" value="Genomic_DNA"/>
</dbReference>
<reference evidence="2 3" key="1">
    <citation type="submission" date="2023-08" db="EMBL/GenBank/DDBJ databases">
        <title>Black Yeasts Isolated from many extreme environments.</title>
        <authorList>
            <person name="Coleine C."/>
            <person name="Stajich J.E."/>
            <person name="Selbmann L."/>
        </authorList>
    </citation>
    <scope>NUCLEOTIDE SEQUENCE [LARGE SCALE GENOMIC DNA]</scope>
    <source>
        <strain evidence="2 3">CCFEE 536</strain>
    </source>
</reference>
<dbReference type="Pfam" id="PF20162">
    <property type="entry name" value="Etd1"/>
    <property type="match status" value="1"/>
</dbReference>
<name>A0ABR0JTM4_9PEZI</name>
<dbReference type="InterPro" id="IPR045342">
    <property type="entry name" value="Etd1"/>
</dbReference>
<organism evidence="2 3">
    <name type="scientific">Cryomyces antarcticus</name>
    <dbReference type="NCBI Taxonomy" id="329879"/>
    <lineage>
        <taxon>Eukaryota</taxon>
        <taxon>Fungi</taxon>
        <taxon>Dikarya</taxon>
        <taxon>Ascomycota</taxon>
        <taxon>Pezizomycotina</taxon>
        <taxon>Dothideomycetes</taxon>
        <taxon>Dothideomycetes incertae sedis</taxon>
        <taxon>Cryomyces</taxon>
    </lineage>
</organism>
<feature type="region of interest" description="Disordered" evidence="1">
    <location>
        <begin position="169"/>
        <end position="218"/>
    </location>
</feature>
<evidence type="ECO:0000313" key="2">
    <source>
        <dbReference type="EMBL" id="KAK5071423.1"/>
    </source>
</evidence>
<protein>
    <submittedName>
        <fullName evidence="2">Uncharacterized protein</fullName>
    </submittedName>
</protein>
<feature type="compositionally biased region" description="Basic and acidic residues" evidence="1">
    <location>
        <begin position="15"/>
        <end position="24"/>
    </location>
</feature>
<feature type="region of interest" description="Disordered" evidence="1">
    <location>
        <begin position="1"/>
        <end position="98"/>
    </location>
</feature>
<proteinExistence type="predicted"/>